<name>A0A1Q9E868_SYMMI</name>
<dbReference type="AlphaFoldDB" id="A0A1Q9E868"/>
<dbReference type="OrthoDB" id="447121at2759"/>
<protein>
    <submittedName>
        <fullName evidence="1">Uncharacterized protein</fullName>
    </submittedName>
</protein>
<proteinExistence type="predicted"/>
<organism evidence="1 2">
    <name type="scientific">Symbiodinium microadriaticum</name>
    <name type="common">Dinoflagellate</name>
    <name type="synonym">Zooxanthella microadriatica</name>
    <dbReference type="NCBI Taxonomy" id="2951"/>
    <lineage>
        <taxon>Eukaryota</taxon>
        <taxon>Sar</taxon>
        <taxon>Alveolata</taxon>
        <taxon>Dinophyceae</taxon>
        <taxon>Suessiales</taxon>
        <taxon>Symbiodiniaceae</taxon>
        <taxon>Symbiodinium</taxon>
    </lineage>
</organism>
<evidence type="ECO:0000313" key="1">
    <source>
        <dbReference type="EMBL" id="OLQ03617.1"/>
    </source>
</evidence>
<keyword evidence="2" id="KW-1185">Reference proteome</keyword>
<sequence>MGIAIMPSRGAGGVTGDGALFVGFQHRFAKSLKFKNHIVQPDGLFRTVEVKDAAGERIPMVTQSTLDLYRDRFRELDVRDPAIRFMVKAARDERSVLPNTLELITVDISHALLNLSILEADRGFAVGQNKCEADQGSPAVRHADKHRASP</sequence>
<dbReference type="Proteomes" id="UP000186817">
    <property type="component" value="Unassembled WGS sequence"/>
</dbReference>
<accession>A0A1Q9E868</accession>
<gene>
    <name evidence="1" type="ORF">AK812_SmicGene13416</name>
</gene>
<comment type="caution">
    <text evidence="1">The sequence shown here is derived from an EMBL/GenBank/DDBJ whole genome shotgun (WGS) entry which is preliminary data.</text>
</comment>
<reference evidence="1 2" key="1">
    <citation type="submission" date="2016-02" db="EMBL/GenBank/DDBJ databases">
        <title>Genome analysis of coral dinoflagellate symbionts highlights evolutionary adaptations to a symbiotic lifestyle.</title>
        <authorList>
            <person name="Aranda M."/>
            <person name="Li Y."/>
            <person name="Liew Y.J."/>
            <person name="Baumgarten S."/>
            <person name="Simakov O."/>
            <person name="Wilson M."/>
            <person name="Piel J."/>
            <person name="Ashoor H."/>
            <person name="Bougouffa S."/>
            <person name="Bajic V.B."/>
            <person name="Ryu T."/>
            <person name="Ravasi T."/>
            <person name="Bayer T."/>
            <person name="Micklem G."/>
            <person name="Kim H."/>
            <person name="Bhak J."/>
            <person name="Lajeunesse T.C."/>
            <person name="Voolstra C.R."/>
        </authorList>
    </citation>
    <scope>NUCLEOTIDE SEQUENCE [LARGE SCALE GENOMIC DNA]</scope>
    <source>
        <strain evidence="1 2">CCMP2467</strain>
    </source>
</reference>
<evidence type="ECO:0000313" key="2">
    <source>
        <dbReference type="Proteomes" id="UP000186817"/>
    </source>
</evidence>
<dbReference type="EMBL" id="LSRX01000232">
    <property type="protein sequence ID" value="OLQ03617.1"/>
    <property type="molecule type" value="Genomic_DNA"/>
</dbReference>